<dbReference type="PRINTS" id="PR00039">
    <property type="entry name" value="HTHLYSR"/>
</dbReference>
<dbReference type="Gene3D" id="3.40.190.290">
    <property type="match status" value="1"/>
</dbReference>
<keyword evidence="3" id="KW-0238">DNA-binding</keyword>
<dbReference type="Proteomes" id="UP000612899">
    <property type="component" value="Unassembled WGS sequence"/>
</dbReference>
<dbReference type="PANTHER" id="PTHR30346">
    <property type="entry name" value="TRANSCRIPTIONAL DUAL REGULATOR HCAR-RELATED"/>
    <property type="match status" value="1"/>
</dbReference>
<comment type="caution">
    <text evidence="6">The sequence shown here is derived from an EMBL/GenBank/DDBJ whole genome shotgun (WGS) entry which is preliminary data.</text>
</comment>
<comment type="similarity">
    <text evidence="1">Belongs to the LysR transcriptional regulatory family.</text>
</comment>
<dbReference type="RefSeq" id="WP_203908106.1">
    <property type="nucleotide sequence ID" value="NZ_BONY01000011.1"/>
</dbReference>
<evidence type="ECO:0000256" key="3">
    <source>
        <dbReference type="ARBA" id="ARBA00023125"/>
    </source>
</evidence>
<keyword evidence="2" id="KW-0805">Transcription regulation</keyword>
<dbReference type="CDD" id="cd08414">
    <property type="entry name" value="PBP2_LTTR_aromatics_like"/>
    <property type="match status" value="1"/>
</dbReference>
<reference evidence="6" key="1">
    <citation type="submission" date="2021-01" db="EMBL/GenBank/DDBJ databases">
        <title>Whole genome shotgun sequence of Rhizocola hellebori NBRC 109834.</title>
        <authorList>
            <person name="Komaki H."/>
            <person name="Tamura T."/>
        </authorList>
    </citation>
    <scope>NUCLEOTIDE SEQUENCE</scope>
    <source>
        <strain evidence="6">NBRC 109834</strain>
    </source>
</reference>
<dbReference type="EMBL" id="BONY01000011">
    <property type="protein sequence ID" value="GIH04228.1"/>
    <property type="molecule type" value="Genomic_DNA"/>
</dbReference>
<keyword evidence="7" id="KW-1185">Reference proteome</keyword>
<evidence type="ECO:0000256" key="4">
    <source>
        <dbReference type="ARBA" id="ARBA00023163"/>
    </source>
</evidence>
<dbReference type="AlphaFoldDB" id="A0A8J3VFV1"/>
<dbReference type="PROSITE" id="PS50931">
    <property type="entry name" value="HTH_LYSR"/>
    <property type="match status" value="1"/>
</dbReference>
<dbReference type="Pfam" id="PF03466">
    <property type="entry name" value="LysR_substrate"/>
    <property type="match status" value="1"/>
</dbReference>
<dbReference type="GO" id="GO:0032993">
    <property type="term" value="C:protein-DNA complex"/>
    <property type="evidence" value="ECO:0007669"/>
    <property type="project" value="TreeGrafter"/>
</dbReference>
<accession>A0A8J3VFV1</accession>
<sequence length="341" mass="36131">MDIELRHLRVVCVIAEAGSLTKASAVLGLAQPALTAQLQRIERAFGGPLFERDRRGTRPTPLGELVLARARLLIPAVKGLREEAARLASLGEGMTRYRIGATNGPITGGLVQRLSDAHPDAHVSTFTSWSAEELADMVFDGRLDYALVGVCGDSPPPLEGGLVWHAVCVDAVGVLMSDQHPVAASDEVELALLATEQWANAPGDGCFSDCFAAACARAGFTPRHVFETDVGGCIDLLQSGAAVVLAQGTFRHLPGIVMMPIAGTPLRWRHLLGWHPDSAAAQAAGEVVEHSIGAYQETVARRPRYESWLRGHPRLGAQPGLHSKGPGVEVAGVAGKDVLYS</sequence>
<dbReference type="PANTHER" id="PTHR30346:SF30">
    <property type="entry name" value="SMALL NEUTRAL PROTEASE REGULATORY PROTEIN"/>
    <property type="match status" value="1"/>
</dbReference>
<dbReference type="InterPro" id="IPR036388">
    <property type="entry name" value="WH-like_DNA-bd_sf"/>
</dbReference>
<dbReference type="Pfam" id="PF00126">
    <property type="entry name" value="HTH_1"/>
    <property type="match status" value="1"/>
</dbReference>
<dbReference type="SUPFAM" id="SSF53850">
    <property type="entry name" value="Periplasmic binding protein-like II"/>
    <property type="match status" value="1"/>
</dbReference>
<dbReference type="GO" id="GO:0003700">
    <property type="term" value="F:DNA-binding transcription factor activity"/>
    <property type="evidence" value="ECO:0007669"/>
    <property type="project" value="InterPro"/>
</dbReference>
<dbReference type="SUPFAM" id="SSF46785">
    <property type="entry name" value="Winged helix' DNA-binding domain"/>
    <property type="match status" value="1"/>
</dbReference>
<dbReference type="InterPro" id="IPR000847">
    <property type="entry name" value="LysR_HTH_N"/>
</dbReference>
<proteinExistence type="inferred from homology"/>
<dbReference type="GO" id="GO:0003677">
    <property type="term" value="F:DNA binding"/>
    <property type="evidence" value="ECO:0007669"/>
    <property type="project" value="UniProtKB-KW"/>
</dbReference>
<evidence type="ECO:0000313" key="6">
    <source>
        <dbReference type="EMBL" id="GIH04228.1"/>
    </source>
</evidence>
<feature type="domain" description="HTH lysR-type" evidence="5">
    <location>
        <begin position="3"/>
        <end position="60"/>
    </location>
</feature>
<dbReference type="InterPro" id="IPR036390">
    <property type="entry name" value="WH_DNA-bd_sf"/>
</dbReference>
<name>A0A8J3VFV1_9ACTN</name>
<organism evidence="6 7">
    <name type="scientific">Rhizocola hellebori</name>
    <dbReference type="NCBI Taxonomy" id="1392758"/>
    <lineage>
        <taxon>Bacteria</taxon>
        <taxon>Bacillati</taxon>
        <taxon>Actinomycetota</taxon>
        <taxon>Actinomycetes</taxon>
        <taxon>Micromonosporales</taxon>
        <taxon>Micromonosporaceae</taxon>
        <taxon>Rhizocola</taxon>
    </lineage>
</organism>
<keyword evidence="4" id="KW-0804">Transcription</keyword>
<gene>
    <name evidence="6" type="ORF">Rhe02_22950</name>
</gene>
<protein>
    <submittedName>
        <fullName evidence="6">LysR family transcriptional regulator</fullName>
    </submittedName>
</protein>
<evidence type="ECO:0000256" key="1">
    <source>
        <dbReference type="ARBA" id="ARBA00009437"/>
    </source>
</evidence>
<evidence type="ECO:0000259" key="5">
    <source>
        <dbReference type="PROSITE" id="PS50931"/>
    </source>
</evidence>
<evidence type="ECO:0000313" key="7">
    <source>
        <dbReference type="Proteomes" id="UP000612899"/>
    </source>
</evidence>
<evidence type="ECO:0000256" key="2">
    <source>
        <dbReference type="ARBA" id="ARBA00023015"/>
    </source>
</evidence>
<dbReference type="Gene3D" id="1.10.10.10">
    <property type="entry name" value="Winged helix-like DNA-binding domain superfamily/Winged helix DNA-binding domain"/>
    <property type="match status" value="1"/>
</dbReference>
<dbReference type="InterPro" id="IPR005119">
    <property type="entry name" value="LysR_subst-bd"/>
</dbReference>